<name>A0A7D5XKP9_FERL1</name>
<dbReference type="Proteomes" id="UP000510821">
    <property type="component" value="Chromosome"/>
</dbReference>
<feature type="transmembrane region" description="Helical" evidence="1">
    <location>
        <begin position="822"/>
        <end position="841"/>
    </location>
</feature>
<feature type="transmembrane region" description="Helical" evidence="1">
    <location>
        <begin position="848"/>
        <end position="867"/>
    </location>
</feature>
<feature type="transmembrane region" description="Helical" evidence="1">
    <location>
        <begin position="635"/>
        <end position="663"/>
    </location>
</feature>
<evidence type="ECO:0008006" key="4">
    <source>
        <dbReference type="Google" id="ProtNLM"/>
    </source>
</evidence>
<feature type="transmembrane region" description="Helical" evidence="1">
    <location>
        <begin position="751"/>
        <end position="771"/>
    </location>
</feature>
<evidence type="ECO:0000313" key="2">
    <source>
        <dbReference type="EMBL" id="QLJ52206.1"/>
    </source>
</evidence>
<dbReference type="EMBL" id="CP058998">
    <property type="protein sequence ID" value="QLJ52206.1"/>
    <property type="molecule type" value="Genomic_DNA"/>
</dbReference>
<dbReference type="AlphaFoldDB" id="A0A7D5XKP9"/>
<sequence length="882" mass="95461">MRLELVLVVLLGLIPLLIANFTVVSDTSAIVRYMPDIGTCDPNFAAATPWKAAVIGDKDSSIVELAQGAAYIAYTALPTEPNKDSWMEFQKTVDIPVGCAIDTAELKVASDNAQEVGIKIGALTNFFPPMGTVYGPADTTQCEACALQTYNAKPFILANQFTIRITTRNYNTSLMPCYPACAPIMNPSVTSFRLDVTFSNDVQPPSIIIGSPSNGMTYTVDNVPPLSYTATDNCDNAPNVTVTGYSHLIGIHNLKVEAEDGSGNIASQTITYTVVAPPPPPVPTPELSVCVVKDLTGASSSMIGDTEDMVRRTEESDALQIPNTGAWSGWKNAVVMVDDANPARPHPDGDAGIHWISYEADNSINLLPTYPDVHRNTWREFQKCFNTCAVQSATLKITGDDAFRVTINGVFVAQEDEVTGPATWGPGDQTWTSIYAYDVKSFLKDGANSLDVLARNYRLDFGSSSPGPDDPAIITNPTGITYKLEITTLDTSGPVITVSAPMDGATYAYGFVPLPSYSATDNCDSNPTVSHSNYATSIGTHTMTVTAVDNKGNTAMKSVTYTVSAPVSVGGATNVICPASPPYPPCCISREWWEGGWISLAFTGMFVILLFLGLVYMISVIIARPEYTVWVKDEIYQMLISVAIMLLLVFVLSIICDVFMTLAGNDPFLIAHNYLNNLVWDQTLNLATTAFQYSVICQMLAAYRMMIGPGSLGTGFMPNAGLKAIAVCFDFIYSFFAGISASLMVQDIGLSIIQSFAFRIMLPLGILFRVFPFLRKAGAFLIALSLGLYVVYPLCFVMNKMIVDSVLPQIVLPPIEANIESWLLTVLSPFLPIALVGLYSLMKSAAFLIPQAVFLPTLNLVITLTFIKNAARVLSQNFEEMI</sequence>
<reference evidence="3" key="1">
    <citation type="submission" date="2020-07" db="EMBL/GenBank/DDBJ databases">
        <title>Metabolic diversity and evolutionary history of the archaeal phylum ###Micrarchaeota### uncovered from a freshwater lake metagenome.</title>
        <authorList>
            <person name="Kadnikov V.V."/>
            <person name="Savvichev A.S."/>
            <person name="Mardanov A.V."/>
            <person name="Beletsky A.V."/>
            <person name="Chupakov A.V."/>
            <person name="Kokryatskaya N.M."/>
            <person name="Pimenov N.V."/>
            <person name="Ravin N.V."/>
        </authorList>
    </citation>
    <scope>NUCLEOTIDE SEQUENCE [LARGE SCALE GENOMIC DNA]</scope>
</reference>
<keyword evidence="1" id="KW-1133">Transmembrane helix</keyword>
<evidence type="ECO:0000256" key="1">
    <source>
        <dbReference type="SAM" id="Phobius"/>
    </source>
</evidence>
<accession>A0A7D5XKP9</accession>
<dbReference type="Gene3D" id="2.60.120.260">
    <property type="entry name" value="Galactose-binding domain-like"/>
    <property type="match status" value="1"/>
</dbReference>
<feature type="transmembrane region" description="Helical" evidence="1">
    <location>
        <begin position="778"/>
        <end position="802"/>
    </location>
</feature>
<dbReference type="KEGG" id="flt:Sv326_0031"/>
<organism evidence="2 3">
    <name type="scientific">Fermentimicrarchaeum limneticum</name>
    <dbReference type="NCBI Taxonomy" id="2795018"/>
    <lineage>
        <taxon>Archaea</taxon>
        <taxon>Candidatus Micrarchaeota</taxon>
        <taxon>Candidatus Fermentimicrarchaeales</taxon>
        <taxon>Candidatus Fermentimicrarchaeaceae</taxon>
        <taxon>Candidatus Fermentimicrarchaeum</taxon>
    </lineage>
</organism>
<evidence type="ECO:0000313" key="3">
    <source>
        <dbReference type="Proteomes" id="UP000510821"/>
    </source>
</evidence>
<keyword evidence="1" id="KW-0812">Transmembrane</keyword>
<feature type="transmembrane region" description="Helical" evidence="1">
    <location>
        <begin position="724"/>
        <end position="745"/>
    </location>
</feature>
<keyword evidence="1" id="KW-0472">Membrane</keyword>
<proteinExistence type="predicted"/>
<protein>
    <recommendedName>
        <fullName evidence="4">HYR domain-containing protein</fullName>
    </recommendedName>
</protein>
<gene>
    <name evidence="2" type="ORF">Sv326_0031</name>
</gene>
<feature type="transmembrane region" description="Helical" evidence="1">
    <location>
        <begin position="597"/>
        <end position="623"/>
    </location>
</feature>